<dbReference type="Proteomes" id="UP001162992">
    <property type="component" value="Chromosome 4"/>
</dbReference>
<organism evidence="1 2">
    <name type="scientific">Diphasiastrum complanatum</name>
    <name type="common">Issler's clubmoss</name>
    <name type="synonym">Lycopodium complanatum</name>
    <dbReference type="NCBI Taxonomy" id="34168"/>
    <lineage>
        <taxon>Eukaryota</taxon>
        <taxon>Viridiplantae</taxon>
        <taxon>Streptophyta</taxon>
        <taxon>Embryophyta</taxon>
        <taxon>Tracheophyta</taxon>
        <taxon>Lycopodiopsida</taxon>
        <taxon>Lycopodiales</taxon>
        <taxon>Lycopodiaceae</taxon>
        <taxon>Lycopodioideae</taxon>
        <taxon>Diphasiastrum</taxon>
    </lineage>
</organism>
<comment type="caution">
    <text evidence="1">The sequence shown here is derived from an EMBL/GenBank/DDBJ whole genome shotgun (WGS) entry which is preliminary data.</text>
</comment>
<protein>
    <submittedName>
        <fullName evidence="1">Uncharacterized protein</fullName>
    </submittedName>
</protein>
<dbReference type="EMBL" id="CM055095">
    <property type="protein sequence ID" value="KAJ7559525.1"/>
    <property type="molecule type" value="Genomic_DNA"/>
</dbReference>
<accession>A0ACC2DZE3</accession>
<keyword evidence="2" id="KW-1185">Reference proteome</keyword>
<reference evidence="2" key="1">
    <citation type="journal article" date="2024" name="Proc. Natl. Acad. Sci. U.S.A.">
        <title>Extraordinary preservation of gene collinearity over three hundred million years revealed in homosporous lycophytes.</title>
        <authorList>
            <person name="Li C."/>
            <person name="Wickell D."/>
            <person name="Kuo L.Y."/>
            <person name="Chen X."/>
            <person name="Nie B."/>
            <person name="Liao X."/>
            <person name="Peng D."/>
            <person name="Ji J."/>
            <person name="Jenkins J."/>
            <person name="Williams M."/>
            <person name="Shu S."/>
            <person name="Plott C."/>
            <person name="Barry K."/>
            <person name="Rajasekar S."/>
            <person name="Grimwood J."/>
            <person name="Han X."/>
            <person name="Sun S."/>
            <person name="Hou Z."/>
            <person name="He W."/>
            <person name="Dai G."/>
            <person name="Sun C."/>
            <person name="Schmutz J."/>
            <person name="Leebens-Mack J.H."/>
            <person name="Li F.W."/>
            <person name="Wang L."/>
        </authorList>
    </citation>
    <scope>NUCLEOTIDE SEQUENCE [LARGE SCALE GENOMIC DNA]</scope>
    <source>
        <strain evidence="2">cv. PW_Plant_1</strain>
    </source>
</reference>
<proteinExistence type="predicted"/>
<gene>
    <name evidence="1" type="ORF">O6H91_04G089600</name>
</gene>
<evidence type="ECO:0000313" key="1">
    <source>
        <dbReference type="EMBL" id="KAJ7559525.1"/>
    </source>
</evidence>
<name>A0ACC2DZE3_DIPCM</name>
<sequence length="281" mass="30930">MAGLEELLQHEWALYAGVALALAAVAAGTLFIYGSSKPKKALDPEQWVHFRLVKRTQVSHNVVKFRFGLQTPTTILGLPIGQHISCLGKDAAGEEVIKPYTPTTLDSDVGHFELVVKLYPQGRMSYHFSQLKVGDTLACKGPKGRFKYHPNQVRAYGMLAGGSGITPMFQVTRAILENPKDETKVYLIYANVTLNDILLKDELDGLAKNFPGRLHVYYVLNAPPVNWSGGVGFVSQDMIKANCPAPAQDIQILRCGPPPMNKAMASHLDALGYTKDMQFQF</sequence>
<evidence type="ECO:0000313" key="2">
    <source>
        <dbReference type="Proteomes" id="UP001162992"/>
    </source>
</evidence>